<keyword evidence="5 7" id="KW-1133">Transmembrane helix</keyword>
<dbReference type="InterPro" id="IPR013657">
    <property type="entry name" value="SCL35B1-4/HUT1"/>
</dbReference>
<feature type="transmembrane region" description="Helical" evidence="7">
    <location>
        <begin position="314"/>
        <end position="331"/>
    </location>
</feature>
<feature type="transmembrane region" description="Helical" evidence="7">
    <location>
        <begin position="82"/>
        <end position="103"/>
    </location>
</feature>
<gene>
    <name evidence="8" type="ORF">HYPBUDRAFT_155861</name>
</gene>
<feature type="transmembrane region" description="Helical" evidence="7">
    <location>
        <begin position="248"/>
        <end position="267"/>
    </location>
</feature>
<accession>A0A1E4RNJ1</accession>
<dbReference type="GO" id="GO:0015786">
    <property type="term" value="P:UDP-glucose transmembrane transport"/>
    <property type="evidence" value="ECO:0007669"/>
    <property type="project" value="EnsemblFungi"/>
</dbReference>
<organism evidence="8 9">
    <name type="scientific">Hyphopichia burtonii NRRL Y-1933</name>
    <dbReference type="NCBI Taxonomy" id="984485"/>
    <lineage>
        <taxon>Eukaryota</taxon>
        <taxon>Fungi</taxon>
        <taxon>Dikarya</taxon>
        <taxon>Ascomycota</taxon>
        <taxon>Saccharomycotina</taxon>
        <taxon>Pichiomycetes</taxon>
        <taxon>Debaryomycetaceae</taxon>
        <taxon>Hyphopichia</taxon>
    </lineage>
</organism>
<keyword evidence="6 7" id="KW-0472">Membrane</keyword>
<dbReference type="STRING" id="984485.A0A1E4RNJ1"/>
<dbReference type="PANTHER" id="PTHR10778:SF4">
    <property type="entry name" value="NUCLEOTIDE SUGAR TRANSPORTER SLC35B4"/>
    <property type="match status" value="1"/>
</dbReference>
<dbReference type="GO" id="GO:0005789">
    <property type="term" value="C:endoplasmic reticulum membrane"/>
    <property type="evidence" value="ECO:0007669"/>
    <property type="project" value="TreeGrafter"/>
</dbReference>
<dbReference type="GO" id="GO:0006031">
    <property type="term" value="P:chitin biosynthetic process"/>
    <property type="evidence" value="ECO:0007669"/>
    <property type="project" value="EnsemblFungi"/>
</dbReference>
<comment type="subcellular location">
    <subcellularLocation>
        <location evidence="1">Endomembrane system</location>
        <topology evidence="1">Multi-pass membrane protein</topology>
    </subcellularLocation>
</comment>
<dbReference type="AlphaFoldDB" id="A0A1E4RNJ1"/>
<sequence length="344" mass="39065">MSTLNHESVEWVFILSQVFGGCCFNVFILENILSNNFSTHSLATIITFCQFLFVAIVSYYPNTDFRGSSWRRLYLRKPQIPIREWVLMVVMFITVSLLNNLIWKFKIGIPFHIVFRSSGTVITMVIGYLFAQKRYSKQQVFASIIISLGTILTTMDSSPKSPNRETSGFGDSKFFIGVSLLFLASIISAFMGLYNETLFKKYGNQWQESLFYTHFLSLPLFLLVIPLLRDEFLVLWDAPEKYVFTNNIIVSKQFCSLLINMVSQYACTKGVNMLSGRTSALSVTVVLLVRKFVSLLISITWYGNELSTTSKLGASLVFLGALQYGIASSGLKNRIVRNRNEKAE</sequence>
<dbReference type="InterPro" id="IPR037185">
    <property type="entry name" value="EmrE-like"/>
</dbReference>
<evidence type="ECO:0000256" key="7">
    <source>
        <dbReference type="SAM" id="Phobius"/>
    </source>
</evidence>
<feature type="transmembrane region" description="Helical" evidence="7">
    <location>
        <begin position="138"/>
        <end position="155"/>
    </location>
</feature>
<evidence type="ECO:0000313" key="9">
    <source>
        <dbReference type="Proteomes" id="UP000095085"/>
    </source>
</evidence>
<evidence type="ECO:0000256" key="1">
    <source>
        <dbReference type="ARBA" id="ARBA00004127"/>
    </source>
</evidence>
<name>A0A1E4RNJ1_9ASCO</name>
<feature type="transmembrane region" description="Helical" evidence="7">
    <location>
        <begin position="41"/>
        <end position="61"/>
    </location>
</feature>
<dbReference type="OrthoDB" id="999962at2759"/>
<dbReference type="RefSeq" id="XP_020077890.1">
    <property type="nucleotide sequence ID" value="XM_020222153.1"/>
</dbReference>
<proteinExistence type="predicted"/>
<dbReference type="GO" id="GO:0005464">
    <property type="term" value="F:UDP-xylose transmembrane transporter activity"/>
    <property type="evidence" value="ECO:0007669"/>
    <property type="project" value="TreeGrafter"/>
</dbReference>
<evidence type="ECO:0000256" key="2">
    <source>
        <dbReference type="ARBA" id="ARBA00022448"/>
    </source>
</evidence>
<feature type="transmembrane region" description="Helical" evidence="7">
    <location>
        <begin position="12"/>
        <end position="29"/>
    </location>
</feature>
<keyword evidence="2" id="KW-0813">Transport</keyword>
<dbReference type="GO" id="GO:0000139">
    <property type="term" value="C:Golgi membrane"/>
    <property type="evidence" value="ECO:0007669"/>
    <property type="project" value="TreeGrafter"/>
</dbReference>
<dbReference type="Proteomes" id="UP000095085">
    <property type="component" value="Unassembled WGS sequence"/>
</dbReference>
<dbReference type="PANTHER" id="PTHR10778">
    <property type="entry name" value="SOLUTE CARRIER FAMILY 35 MEMBER B"/>
    <property type="match status" value="1"/>
</dbReference>
<dbReference type="GO" id="GO:0005462">
    <property type="term" value="F:UDP-N-acetylglucosamine transmembrane transporter activity"/>
    <property type="evidence" value="ECO:0007669"/>
    <property type="project" value="EnsemblFungi"/>
</dbReference>
<evidence type="ECO:0000256" key="5">
    <source>
        <dbReference type="ARBA" id="ARBA00022989"/>
    </source>
</evidence>
<keyword evidence="9" id="KW-1185">Reference proteome</keyword>
<dbReference type="Pfam" id="PF08449">
    <property type="entry name" value="UAA"/>
    <property type="match status" value="1"/>
</dbReference>
<dbReference type="GeneID" id="30996702"/>
<feature type="transmembrane region" description="Helical" evidence="7">
    <location>
        <begin position="175"/>
        <end position="194"/>
    </location>
</feature>
<protein>
    <submittedName>
        <fullName evidence="8">Golgi uridine diphosphate-N acetylglucosamine transporter</fullName>
    </submittedName>
</protein>
<feature type="transmembrane region" description="Helical" evidence="7">
    <location>
        <begin position="109"/>
        <end position="131"/>
    </location>
</feature>
<feature type="transmembrane region" description="Helical" evidence="7">
    <location>
        <begin position="210"/>
        <end position="228"/>
    </location>
</feature>
<evidence type="ECO:0000256" key="3">
    <source>
        <dbReference type="ARBA" id="ARBA00022597"/>
    </source>
</evidence>
<evidence type="ECO:0000256" key="6">
    <source>
        <dbReference type="ARBA" id="ARBA00023136"/>
    </source>
</evidence>
<evidence type="ECO:0000313" key="8">
    <source>
        <dbReference type="EMBL" id="ODV68823.1"/>
    </source>
</evidence>
<keyword evidence="4 7" id="KW-0812">Transmembrane</keyword>
<reference evidence="9" key="1">
    <citation type="submission" date="2016-05" db="EMBL/GenBank/DDBJ databases">
        <title>Comparative genomics of biotechnologically important yeasts.</title>
        <authorList>
            <consortium name="DOE Joint Genome Institute"/>
            <person name="Riley R."/>
            <person name="Haridas S."/>
            <person name="Wolfe K.H."/>
            <person name="Lopes M.R."/>
            <person name="Hittinger C.T."/>
            <person name="Goker M."/>
            <person name="Salamov A."/>
            <person name="Wisecaver J."/>
            <person name="Long T.M."/>
            <person name="Aerts A.L."/>
            <person name="Barry K."/>
            <person name="Choi C."/>
            <person name="Clum A."/>
            <person name="Coughlan A.Y."/>
            <person name="Deshpande S."/>
            <person name="Douglass A.P."/>
            <person name="Hanson S.J."/>
            <person name="Klenk H.-P."/>
            <person name="Labutti K."/>
            <person name="Lapidus A."/>
            <person name="Lindquist E."/>
            <person name="Lipzen A."/>
            <person name="Meier-Kolthoff J.P."/>
            <person name="Ohm R.A."/>
            <person name="Otillar R.P."/>
            <person name="Pangilinan J."/>
            <person name="Peng Y."/>
            <person name="Rokas A."/>
            <person name="Rosa C.A."/>
            <person name="Scheuner C."/>
            <person name="Sibirny A.A."/>
            <person name="Slot J.C."/>
            <person name="Stielow J.B."/>
            <person name="Sun H."/>
            <person name="Kurtzman C.P."/>
            <person name="Blackwell M."/>
            <person name="Grigoriev I.V."/>
            <person name="Jeffries T.W."/>
        </authorList>
    </citation>
    <scope>NUCLEOTIDE SEQUENCE [LARGE SCALE GENOMIC DNA]</scope>
    <source>
        <strain evidence="9">NRRL Y-1933</strain>
    </source>
</reference>
<dbReference type="NCBIfam" id="TIGR00803">
    <property type="entry name" value="nst"/>
    <property type="match status" value="1"/>
</dbReference>
<evidence type="ECO:0000256" key="4">
    <source>
        <dbReference type="ARBA" id="ARBA00022692"/>
    </source>
</evidence>
<feature type="transmembrane region" description="Helical" evidence="7">
    <location>
        <begin position="279"/>
        <end position="302"/>
    </location>
</feature>
<dbReference type="SUPFAM" id="SSF103481">
    <property type="entry name" value="Multidrug resistance efflux transporter EmrE"/>
    <property type="match status" value="1"/>
</dbReference>
<keyword evidence="3" id="KW-0762">Sugar transport</keyword>
<dbReference type="EMBL" id="KV454539">
    <property type="protein sequence ID" value="ODV68823.1"/>
    <property type="molecule type" value="Genomic_DNA"/>
</dbReference>